<sequence>MDNYQRCVQWVLTNQPSKRQTARMVVLSPFEANALISEMASTTTTVLSLYAPRQNMAFAPIDHLNLYTIPHSVILYFASFAEYKDVCDYLGLAWKVDMEGVVVDGNGFILHRDPNMPHVLSGFEKSPVAFVRDILVKMRKNAEGIEKTHLGKLLNGTPLTEDEFSD</sequence>
<dbReference type="Proteomes" id="UP001163324">
    <property type="component" value="Chromosome 5"/>
</dbReference>
<accession>A0ACC0UYJ0</accession>
<gene>
    <name evidence="1" type="ORF">N3K66_005664</name>
</gene>
<comment type="caution">
    <text evidence="1">The sequence shown here is derived from an EMBL/GenBank/DDBJ whole genome shotgun (WGS) entry which is preliminary data.</text>
</comment>
<protein>
    <submittedName>
        <fullName evidence="1">Uncharacterized protein</fullName>
    </submittedName>
</protein>
<proteinExistence type="predicted"/>
<evidence type="ECO:0000313" key="1">
    <source>
        <dbReference type="EMBL" id="KAI9899203.1"/>
    </source>
</evidence>
<reference evidence="1" key="1">
    <citation type="submission" date="2022-10" db="EMBL/GenBank/DDBJ databases">
        <title>Complete Genome of Trichothecium roseum strain YXFP-22015, a Plant Pathogen Isolated from Citrus.</title>
        <authorList>
            <person name="Wang Y."/>
            <person name="Zhu L."/>
        </authorList>
    </citation>
    <scope>NUCLEOTIDE SEQUENCE</scope>
    <source>
        <strain evidence="1">YXFP-22015</strain>
    </source>
</reference>
<keyword evidence="2" id="KW-1185">Reference proteome</keyword>
<dbReference type="EMBL" id="CM047944">
    <property type="protein sequence ID" value="KAI9899203.1"/>
    <property type="molecule type" value="Genomic_DNA"/>
</dbReference>
<evidence type="ECO:0000313" key="2">
    <source>
        <dbReference type="Proteomes" id="UP001163324"/>
    </source>
</evidence>
<name>A0ACC0UYJ0_9HYPO</name>
<organism evidence="1 2">
    <name type="scientific">Trichothecium roseum</name>
    <dbReference type="NCBI Taxonomy" id="47278"/>
    <lineage>
        <taxon>Eukaryota</taxon>
        <taxon>Fungi</taxon>
        <taxon>Dikarya</taxon>
        <taxon>Ascomycota</taxon>
        <taxon>Pezizomycotina</taxon>
        <taxon>Sordariomycetes</taxon>
        <taxon>Hypocreomycetidae</taxon>
        <taxon>Hypocreales</taxon>
        <taxon>Hypocreales incertae sedis</taxon>
        <taxon>Trichothecium</taxon>
    </lineage>
</organism>